<dbReference type="InterPro" id="IPR036390">
    <property type="entry name" value="WH_DNA-bd_sf"/>
</dbReference>
<evidence type="ECO:0000259" key="4">
    <source>
        <dbReference type="PROSITE" id="PS50995"/>
    </source>
</evidence>
<dbReference type="EMBL" id="VCPC01000001">
    <property type="protein sequence ID" value="TMV15375.1"/>
    <property type="molecule type" value="Genomic_DNA"/>
</dbReference>
<dbReference type="PROSITE" id="PS50995">
    <property type="entry name" value="HTH_MARR_2"/>
    <property type="match status" value="1"/>
</dbReference>
<gene>
    <name evidence="5" type="ORF">FGK64_05295</name>
</gene>
<protein>
    <submittedName>
        <fullName evidence="5">Winged helix-turn-helix transcriptional regulator</fullName>
    </submittedName>
</protein>
<keyword evidence="3" id="KW-0804">Transcription</keyword>
<evidence type="ECO:0000256" key="1">
    <source>
        <dbReference type="ARBA" id="ARBA00023015"/>
    </source>
</evidence>
<sequence length="173" mass="18588">MPTRPSEPDDPLDTQDDAVSALKTCVETVVSRIATATRVGANSAHWKKMAPPEIAAMTYIGSQDAPMVSQLAAHLGVGMTTASALADRLVRHGIVQRTRSEQDRRTVLLSLTPTGESIFAEASAEKRVVCARMLNALPPADRPAFLRAMQTIAARFSVCDTPTGTEEARNEKT</sequence>
<evidence type="ECO:0000256" key="2">
    <source>
        <dbReference type="ARBA" id="ARBA00023125"/>
    </source>
</evidence>
<organism evidence="5 6">
    <name type="scientific">Arenibacterium halophilum</name>
    <dbReference type="NCBI Taxonomy" id="2583821"/>
    <lineage>
        <taxon>Bacteria</taxon>
        <taxon>Pseudomonadati</taxon>
        <taxon>Pseudomonadota</taxon>
        <taxon>Alphaproteobacteria</taxon>
        <taxon>Rhodobacterales</taxon>
        <taxon>Paracoccaceae</taxon>
        <taxon>Arenibacterium</taxon>
    </lineage>
</organism>
<dbReference type="PANTHER" id="PTHR42756">
    <property type="entry name" value="TRANSCRIPTIONAL REGULATOR, MARR"/>
    <property type="match status" value="1"/>
</dbReference>
<evidence type="ECO:0000256" key="3">
    <source>
        <dbReference type="ARBA" id="ARBA00023163"/>
    </source>
</evidence>
<dbReference type="PANTHER" id="PTHR42756:SF1">
    <property type="entry name" value="TRANSCRIPTIONAL REPRESSOR OF EMRAB OPERON"/>
    <property type="match status" value="1"/>
</dbReference>
<reference evidence="5 6" key="1">
    <citation type="submission" date="2019-05" db="EMBL/GenBank/DDBJ databases">
        <title>Marivita sp. nov. isolated from sea sediment.</title>
        <authorList>
            <person name="Kim W."/>
        </authorList>
    </citation>
    <scope>NUCLEOTIDE SEQUENCE [LARGE SCALE GENOMIC DNA]</scope>
    <source>
        <strain evidence="5 6">CAU 1492</strain>
    </source>
</reference>
<dbReference type="Proteomes" id="UP001191082">
    <property type="component" value="Unassembled WGS sequence"/>
</dbReference>
<comment type="caution">
    <text evidence="5">The sequence shown here is derived from an EMBL/GenBank/DDBJ whole genome shotgun (WGS) entry which is preliminary data.</text>
</comment>
<dbReference type="InterPro" id="IPR000835">
    <property type="entry name" value="HTH_MarR-typ"/>
</dbReference>
<dbReference type="Gene3D" id="1.10.10.10">
    <property type="entry name" value="Winged helix-like DNA-binding domain superfamily/Winged helix DNA-binding domain"/>
    <property type="match status" value="1"/>
</dbReference>
<dbReference type="InterPro" id="IPR036388">
    <property type="entry name" value="WH-like_DNA-bd_sf"/>
</dbReference>
<name>A0ABY2XG58_9RHOB</name>
<dbReference type="Pfam" id="PF01047">
    <property type="entry name" value="MarR"/>
    <property type="match status" value="1"/>
</dbReference>
<proteinExistence type="predicted"/>
<dbReference type="RefSeq" id="WP_138862720.1">
    <property type="nucleotide sequence ID" value="NZ_VCPC01000001.1"/>
</dbReference>
<keyword evidence="1" id="KW-0805">Transcription regulation</keyword>
<keyword evidence="6" id="KW-1185">Reference proteome</keyword>
<feature type="domain" description="HTH marR-type" evidence="4">
    <location>
        <begin position="15"/>
        <end position="154"/>
    </location>
</feature>
<accession>A0ABY2XG58</accession>
<dbReference type="SUPFAM" id="SSF46785">
    <property type="entry name" value="Winged helix' DNA-binding domain"/>
    <property type="match status" value="1"/>
</dbReference>
<evidence type="ECO:0000313" key="6">
    <source>
        <dbReference type="Proteomes" id="UP001191082"/>
    </source>
</evidence>
<dbReference type="SMART" id="SM00347">
    <property type="entry name" value="HTH_MARR"/>
    <property type="match status" value="1"/>
</dbReference>
<dbReference type="PRINTS" id="PR00598">
    <property type="entry name" value="HTHMARR"/>
</dbReference>
<keyword evidence="2" id="KW-0238">DNA-binding</keyword>
<evidence type="ECO:0000313" key="5">
    <source>
        <dbReference type="EMBL" id="TMV15375.1"/>
    </source>
</evidence>